<accession>A0A7J9UZT4</accession>
<name>A0A7J9UZT4_9MICO</name>
<dbReference type="Pfam" id="PF25873">
    <property type="entry name" value="WHD_MalT"/>
    <property type="match status" value="1"/>
</dbReference>
<dbReference type="PRINTS" id="PR00038">
    <property type="entry name" value="HTHLUXR"/>
</dbReference>
<dbReference type="SMART" id="SM00421">
    <property type="entry name" value="HTH_LUXR"/>
    <property type="match status" value="1"/>
</dbReference>
<dbReference type="EMBL" id="WHPD01003207">
    <property type="protein sequence ID" value="MPV89952.1"/>
    <property type="molecule type" value="Genomic_DNA"/>
</dbReference>
<dbReference type="Proteomes" id="UP000429644">
    <property type="component" value="Unassembled WGS sequence"/>
</dbReference>
<dbReference type="OrthoDB" id="134985at2"/>
<dbReference type="SUPFAM" id="SSF48452">
    <property type="entry name" value="TPR-like"/>
    <property type="match status" value="1"/>
</dbReference>
<evidence type="ECO:0000313" key="5">
    <source>
        <dbReference type="EMBL" id="MPV89952.1"/>
    </source>
</evidence>
<evidence type="ECO:0000256" key="3">
    <source>
        <dbReference type="ARBA" id="ARBA00023163"/>
    </source>
</evidence>
<dbReference type="Pfam" id="PF17874">
    <property type="entry name" value="TPR_MalT"/>
    <property type="match status" value="1"/>
</dbReference>
<dbReference type="PANTHER" id="PTHR44688:SF16">
    <property type="entry name" value="DNA-BINDING TRANSCRIPTIONAL ACTIVATOR DEVR_DOSR"/>
    <property type="match status" value="1"/>
</dbReference>
<dbReference type="InterPro" id="IPR016032">
    <property type="entry name" value="Sig_transdc_resp-reg_C-effctor"/>
</dbReference>
<dbReference type="Gene3D" id="1.25.40.10">
    <property type="entry name" value="Tetratricopeptide repeat domain"/>
    <property type="match status" value="1"/>
</dbReference>
<dbReference type="SUPFAM" id="SSF52540">
    <property type="entry name" value="P-loop containing nucleoside triphosphate hydrolases"/>
    <property type="match status" value="1"/>
</dbReference>
<dbReference type="InterPro" id="IPR041617">
    <property type="entry name" value="TPR_MalT"/>
</dbReference>
<evidence type="ECO:0000259" key="4">
    <source>
        <dbReference type="PROSITE" id="PS50043"/>
    </source>
</evidence>
<protein>
    <submittedName>
        <fullName evidence="5">Helix-turn-helix transcriptional regulator</fullName>
    </submittedName>
</protein>
<dbReference type="Gene3D" id="1.10.10.10">
    <property type="entry name" value="Winged helix-like DNA-binding domain superfamily/Winged helix DNA-binding domain"/>
    <property type="match status" value="1"/>
</dbReference>
<dbReference type="Pfam" id="PF00196">
    <property type="entry name" value="GerE"/>
    <property type="match status" value="1"/>
</dbReference>
<dbReference type="GO" id="GO:0006355">
    <property type="term" value="P:regulation of DNA-templated transcription"/>
    <property type="evidence" value="ECO:0007669"/>
    <property type="project" value="InterPro"/>
</dbReference>
<dbReference type="Gene3D" id="3.40.50.300">
    <property type="entry name" value="P-loop containing nucleotide triphosphate hydrolases"/>
    <property type="match status" value="1"/>
</dbReference>
<proteinExistence type="predicted"/>
<gene>
    <name evidence="5" type="ORF">GB882_14850</name>
</gene>
<organism evidence="5 6">
    <name type="scientific">Georgenia ruanii</name>
    <dbReference type="NCBI Taxonomy" id="348442"/>
    <lineage>
        <taxon>Bacteria</taxon>
        <taxon>Bacillati</taxon>
        <taxon>Actinomycetota</taxon>
        <taxon>Actinomycetes</taxon>
        <taxon>Micrococcales</taxon>
        <taxon>Bogoriellaceae</taxon>
        <taxon>Georgenia</taxon>
    </lineage>
</organism>
<dbReference type="InterPro" id="IPR036388">
    <property type="entry name" value="WH-like_DNA-bd_sf"/>
</dbReference>
<dbReference type="CDD" id="cd06170">
    <property type="entry name" value="LuxR_C_like"/>
    <property type="match status" value="1"/>
</dbReference>
<dbReference type="InterPro" id="IPR000792">
    <property type="entry name" value="Tscrpt_reg_LuxR_C"/>
</dbReference>
<reference evidence="5 6" key="1">
    <citation type="submission" date="2019-10" db="EMBL/GenBank/DDBJ databases">
        <title>Georgenia wutianyii sp. nov. and Georgenia yuyongxinii sp. nov. isolated from plateau pika (Ochotona curzoniae) in the Qinghai-Tibet plateau of China.</title>
        <authorList>
            <person name="Tian Z."/>
        </authorList>
    </citation>
    <scope>NUCLEOTIDE SEQUENCE [LARGE SCALE GENOMIC DNA]</scope>
    <source>
        <strain evidence="5 6">JCM 15130</strain>
    </source>
</reference>
<evidence type="ECO:0000313" key="6">
    <source>
        <dbReference type="Proteomes" id="UP000429644"/>
    </source>
</evidence>
<evidence type="ECO:0000256" key="1">
    <source>
        <dbReference type="ARBA" id="ARBA00023015"/>
    </source>
</evidence>
<keyword evidence="2" id="KW-0238">DNA-binding</keyword>
<dbReference type="RefSeq" id="WP_152232726.1">
    <property type="nucleotide sequence ID" value="NZ_BAAAOT010000021.1"/>
</dbReference>
<evidence type="ECO:0000256" key="2">
    <source>
        <dbReference type="ARBA" id="ARBA00023125"/>
    </source>
</evidence>
<dbReference type="GO" id="GO:0003677">
    <property type="term" value="F:DNA binding"/>
    <property type="evidence" value="ECO:0007669"/>
    <property type="project" value="UniProtKB-KW"/>
</dbReference>
<keyword evidence="1" id="KW-0805">Transcription regulation</keyword>
<dbReference type="PANTHER" id="PTHR44688">
    <property type="entry name" value="DNA-BINDING TRANSCRIPTIONAL ACTIVATOR DEVR_DOSR"/>
    <property type="match status" value="1"/>
</dbReference>
<dbReference type="SUPFAM" id="SSF46894">
    <property type="entry name" value="C-terminal effector domain of the bipartite response regulators"/>
    <property type="match status" value="1"/>
</dbReference>
<dbReference type="PROSITE" id="PS50043">
    <property type="entry name" value="HTH_LUXR_2"/>
    <property type="match status" value="1"/>
</dbReference>
<sequence>MAGPLLQSKLHVPRGRRELVPRPRLIERLGKAGASALTLVAAPAGFGKTTVLAQWLAAAPAGRPVAWLSLDVRDNDPAVFWTYVVAALQTAVDGIGSEALSLLRSAQGTTETVLAMLLNDLDELRRDVVLVLDDYHVLDAREVHDGMAFLVEHLPPHVHLVIAGRADPALPLARLRGRGELVEIRARDLRFTPDEAAAYLGQAMGLTLTARDVAALDERTEGWIAALQLAALSLRDRDDVAGFIAGFGGDDRYVVDYLAEEVLQRQPDDVRDFLLRTSVLSRLSGPLCDAVTGRAGGAATLEALERANLFLVPLDDRRRWYRYHHLFADVLHARLLGERPGEVPGLHRRASEWYERNGDPAEAIRHALAGDDGARAADLVELALPGLRRLRQEATLRRWLEALPDAEVRARPELSLTHAGTLLMLGELDGVEGRLRDAERWVDGAAAAGEASAADAPRIRNVRGQIAVYRAAQARMRGDVAGAMSHAQRVLDLLGDDAPLERGAAAGLLGLAHWATGDLEPAHRSWAEAVANLERAGHHADTLGCTIALADISNAQGRLHEALASYERGLRVATTQGPSLLRGAADMHVGMSGVLIERNELDAARRHLRAGEELGDQAGLPQNRHRWRVAMARIRAAEGDLDAALELLDDAERVYTADMFPDVRPIPALRARLRLARGELGEALAWVRARALSVDDDLSYLREFEHLTLARVLLARYTTDGDERSLGEATVLLERLLRAAEEGRRTGSVLEVLVLRARVLQARGDGAAAQAALRRAITLAEPEGYVRVFADEGRPLVTVLRAVEKQGASRAYVRRLLAAAVPSAGGAAPQLIAPLSDRELDVLRLLRTDLSGPEIARELVVSLNTVRTHTKNVYAKLGVTSRRAAVRRAEELGLLPRSAVRAADRDH</sequence>
<comment type="caution">
    <text evidence="5">The sequence shown here is derived from an EMBL/GenBank/DDBJ whole genome shotgun (WGS) entry which is preliminary data.</text>
</comment>
<keyword evidence="6" id="KW-1185">Reference proteome</keyword>
<dbReference type="InterPro" id="IPR027417">
    <property type="entry name" value="P-loop_NTPase"/>
</dbReference>
<dbReference type="InterPro" id="IPR011990">
    <property type="entry name" value="TPR-like_helical_dom_sf"/>
</dbReference>
<keyword evidence="3" id="KW-0804">Transcription</keyword>
<feature type="domain" description="HTH luxR-type" evidence="4">
    <location>
        <begin position="828"/>
        <end position="893"/>
    </location>
</feature>
<dbReference type="InterPro" id="IPR059106">
    <property type="entry name" value="WHD_MalT"/>
</dbReference>
<dbReference type="AlphaFoldDB" id="A0A7J9UZT4"/>